<dbReference type="EMBL" id="GGEC01015042">
    <property type="protein sequence ID" value="MBW95525.1"/>
    <property type="molecule type" value="Transcribed_RNA"/>
</dbReference>
<reference evidence="1" key="1">
    <citation type="submission" date="2018-02" db="EMBL/GenBank/DDBJ databases">
        <title>Rhizophora mucronata_Transcriptome.</title>
        <authorList>
            <person name="Meera S.P."/>
            <person name="Sreeshan A."/>
            <person name="Augustine A."/>
        </authorList>
    </citation>
    <scope>NUCLEOTIDE SEQUENCE</scope>
    <source>
        <tissue evidence="1">Leaf</tissue>
    </source>
</reference>
<organism evidence="1">
    <name type="scientific">Rhizophora mucronata</name>
    <name type="common">Asiatic mangrove</name>
    <dbReference type="NCBI Taxonomy" id="61149"/>
    <lineage>
        <taxon>Eukaryota</taxon>
        <taxon>Viridiplantae</taxon>
        <taxon>Streptophyta</taxon>
        <taxon>Embryophyta</taxon>
        <taxon>Tracheophyta</taxon>
        <taxon>Spermatophyta</taxon>
        <taxon>Magnoliopsida</taxon>
        <taxon>eudicotyledons</taxon>
        <taxon>Gunneridae</taxon>
        <taxon>Pentapetalae</taxon>
        <taxon>rosids</taxon>
        <taxon>fabids</taxon>
        <taxon>Malpighiales</taxon>
        <taxon>Rhizophoraceae</taxon>
        <taxon>Rhizophora</taxon>
    </lineage>
</organism>
<dbReference type="AlphaFoldDB" id="A0A2P2JPY4"/>
<proteinExistence type="predicted"/>
<evidence type="ECO:0000313" key="1">
    <source>
        <dbReference type="EMBL" id="MBW95525.1"/>
    </source>
</evidence>
<accession>A0A2P2JPY4</accession>
<name>A0A2P2JPY4_RHIMU</name>
<sequence>MNPSLIFINLPQISLMFTASKHQNTLESTRIISSTTLQLNFQGAQF</sequence>
<protein>
    <submittedName>
        <fullName evidence="1">Uncharacterized protein</fullName>
    </submittedName>
</protein>